<accession>A0AAV6KWZ9</accession>
<reference evidence="1" key="1">
    <citation type="submission" date="2020-08" db="EMBL/GenBank/DDBJ databases">
        <title>Plant Genome Project.</title>
        <authorList>
            <person name="Zhang R.-G."/>
        </authorList>
    </citation>
    <scope>NUCLEOTIDE SEQUENCE</scope>
    <source>
        <strain evidence="1">WSP0</strain>
        <tissue evidence="1">Leaf</tissue>
    </source>
</reference>
<name>A0AAV6KWZ9_9ERIC</name>
<dbReference type="EMBL" id="JACTNZ010000003">
    <property type="protein sequence ID" value="KAG5556646.1"/>
    <property type="molecule type" value="Genomic_DNA"/>
</dbReference>
<evidence type="ECO:0000313" key="1">
    <source>
        <dbReference type="EMBL" id="KAG5556646.1"/>
    </source>
</evidence>
<evidence type="ECO:0000313" key="2">
    <source>
        <dbReference type="Proteomes" id="UP000823749"/>
    </source>
</evidence>
<proteinExistence type="predicted"/>
<keyword evidence="2" id="KW-1185">Reference proteome</keyword>
<organism evidence="1 2">
    <name type="scientific">Rhododendron griersonianum</name>
    <dbReference type="NCBI Taxonomy" id="479676"/>
    <lineage>
        <taxon>Eukaryota</taxon>
        <taxon>Viridiplantae</taxon>
        <taxon>Streptophyta</taxon>
        <taxon>Embryophyta</taxon>
        <taxon>Tracheophyta</taxon>
        <taxon>Spermatophyta</taxon>
        <taxon>Magnoliopsida</taxon>
        <taxon>eudicotyledons</taxon>
        <taxon>Gunneridae</taxon>
        <taxon>Pentapetalae</taxon>
        <taxon>asterids</taxon>
        <taxon>Ericales</taxon>
        <taxon>Ericaceae</taxon>
        <taxon>Ericoideae</taxon>
        <taxon>Rhodoreae</taxon>
        <taxon>Rhododendron</taxon>
    </lineage>
</organism>
<dbReference type="Proteomes" id="UP000823749">
    <property type="component" value="Chromosome 3"/>
</dbReference>
<comment type="caution">
    <text evidence="1">The sequence shown here is derived from an EMBL/GenBank/DDBJ whole genome shotgun (WGS) entry which is preliminary data.</text>
</comment>
<protein>
    <submittedName>
        <fullName evidence="1">Uncharacterized protein</fullName>
    </submittedName>
</protein>
<sequence>MGGMFMLFTFPERVDRDSLGANKDIKNWFVSLRPWNGESSSLSRFVWINCRGMPLSAWMLMANSQKVSTLLLFHLFLRSIAL</sequence>
<gene>
    <name evidence="1" type="ORF">RHGRI_007053</name>
</gene>
<dbReference type="AlphaFoldDB" id="A0AAV6KWZ9"/>